<accession>A0A8J3R3U7</accession>
<feature type="transmembrane region" description="Helical" evidence="2">
    <location>
        <begin position="346"/>
        <end position="371"/>
    </location>
</feature>
<feature type="region of interest" description="Disordered" evidence="1">
    <location>
        <begin position="1"/>
        <end position="49"/>
    </location>
</feature>
<feature type="transmembrane region" description="Helical" evidence="2">
    <location>
        <begin position="68"/>
        <end position="89"/>
    </location>
</feature>
<feature type="transmembrane region" description="Helical" evidence="2">
    <location>
        <begin position="276"/>
        <end position="298"/>
    </location>
</feature>
<keyword evidence="2" id="KW-1133">Transmembrane helix</keyword>
<feature type="transmembrane region" description="Helical" evidence="2">
    <location>
        <begin position="458"/>
        <end position="478"/>
    </location>
</feature>
<protein>
    <recommendedName>
        <fullName evidence="5">DUF2079 domain-containing protein</fullName>
    </recommendedName>
</protein>
<evidence type="ECO:0000313" key="4">
    <source>
        <dbReference type="Proteomes" id="UP000642748"/>
    </source>
</evidence>
<dbReference type="AlphaFoldDB" id="A0A8J3R3U7"/>
<gene>
    <name evidence="3" type="ORF">Raf01_91440</name>
</gene>
<feature type="transmembrane region" description="Helical" evidence="2">
    <location>
        <begin position="157"/>
        <end position="176"/>
    </location>
</feature>
<feature type="compositionally biased region" description="Low complexity" evidence="1">
    <location>
        <begin position="29"/>
        <end position="39"/>
    </location>
</feature>
<comment type="caution">
    <text evidence="3">The sequence shown here is derived from an EMBL/GenBank/DDBJ whole genome shotgun (WGS) entry which is preliminary data.</text>
</comment>
<evidence type="ECO:0008006" key="5">
    <source>
        <dbReference type="Google" id="ProtNLM"/>
    </source>
</evidence>
<reference evidence="3" key="1">
    <citation type="submission" date="2021-01" db="EMBL/GenBank/DDBJ databases">
        <title>Whole genome shotgun sequence of Rugosimonospora africana NBRC 104875.</title>
        <authorList>
            <person name="Komaki H."/>
            <person name="Tamura T."/>
        </authorList>
    </citation>
    <scope>NUCLEOTIDE SEQUENCE</scope>
    <source>
        <strain evidence="3">NBRC 104875</strain>
    </source>
</reference>
<evidence type="ECO:0000256" key="2">
    <source>
        <dbReference type="SAM" id="Phobius"/>
    </source>
</evidence>
<organism evidence="3 4">
    <name type="scientific">Rugosimonospora africana</name>
    <dbReference type="NCBI Taxonomy" id="556532"/>
    <lineage>
        <taxon>Bacteria</taxon>
        <taxon>Bacillati</taxon>
        <taxon>Actinomycetota</taxon>
        <taxon>Actinomycetes</taxon>
        <taxon>Micromonosporales</taxon>
        <taxon>Micromonosporaceae</taxon>
        <taxon>Rugosimonospora</taxon>
    </lineage>
</organism>
<feature type="compositionally biased region" description="Basic and acidic residues" evidence="1">
    <location>
        <begin position="13"/>
        <end position="28"/>
    </location>
</feature>
<feature type="transmembrane region" description="Helical" evidence="2">
    <location>
        <begin position="252"/>
        <end position="269"/>
    </location>
</feature>
<proteinExistence type="predicted"/>
<keyword evidence="2" id="KW-0812">Transmembrane</keyword>
<dbReference type="EMBL" id="BONZ01000111">
    <property type="protein sequence ID" value="GIH20972.1"/>
    <property type="molecule type" value="Genomic_DNA"/>
</dbReference>
<keyword evidence="4" id="KW-1185">Reference proteome</keyword>
<dbReference type="InterPro" id="IPR018650">
    <property type="entry name" value="STSV1_Orf64"/>
</dbReference>
<dbReference type="Proteomes" id="UP000642748">
    <property type="component" value="Unassembled WGS sequence"/>
</dbReference>
<evidence type="ECO:0000313" key="3">
    <source>
        <dbReference type="EMBL" id="GIH20972.1"/>
    </source>
</evidence>
<feature type="transmembrane region" description="Helical" evidence="2">
    <location>
        <begin position="386"/>
        <end position="405"/>
    </location>
</feature>
<sequence length="597" mass="63709">MSGTAAGHGPRARASEKPAPEPSLKEASEPAPESGSESSHPVPAAGADSGGVAAPAVGVRRFPVGDRVGVAVIAGLAAVLYLALSFSQYHTFRTSTYDLVIFDQAERSYSRFGLPVAIVKGVHNGFGTAFSILGDHFSPILAVLAPLYWIHDGPQTLLVAQALLFASAVVPLFAFARRELGTRPAYLVAAGYALSWPVAQAVAFDFHEAAFAPVLTALLFERYSAFRHGRGRWWQVALAAVALLTVKEDVGLLVSAFGLCLLASAVRPVPRRRTQVLLGLAFAAGGLLAVAVTTRYVIPAFGGRSDYYWRYGQFGPTVPTAAWGIVTHPLDALRTFVQPEIKVRTLLWLLGMAALAPLASPYLVLALALLAERMLADQTSWWGLDFHYNAFLVIPLLAAGIDGVARIQRWCAGRAGVGRSGVGQSGVGRAGAGSRGGREARAEGTGSRIRAFVARRGGLVWACAVLAVALAAVPSFAFDRLLHGPAWQRDSAQRAAASAVAQVPPGVTVEAADTLGPQLSGRDTVLLWDRLPRWAPWVVADVHSHEFPFCDLPDQLDRVRYLKDNGYRVTYQRDGYLVLHLPDPPRRLSTAPSPGCP</sequence>
<keyword evidence="2" id="KW-0472">Membrane</keyword>
<dbReference type="Pfam" id="PF09852">
    <property type="entry name" value="DUF2079"/>
    <property type="match status" value="1"/>
</dbReference>
<evidence type="ECO:0000256" key="1">
    <source>
        <dbReference type="SAM" id="MobiDB-lite"/>
    </source>
</evidence>
<name>A0A8J3R3U7_9ACTN</name>